<dbReference type="Proteomes" id="UP001179280">
    <property type="component" value="Unassembled WGS sequence"/>
</dbReference>
<sequence>MTLDVYYEELDGQLYPVWLMVPAQSSEEYLPVVLNAPFERIEEIHDSMTLVSVTMNALSRDPQEEQKFSIHLLTVYHELQQMGRVPDSLDSAFFLIQMADLEELLQFEVRRLFEK</sequence>
<keyword evidence="2" id="KW-1185">Reference proteome</keyword>
<reference evidence="1" key="1">
    <citation type="submission" date="2021-01" db="EMBL/GenBank/DDBJ databases">
        <title>Genomic Encyclopedia of Type Strains, Phase IV (KMG-IV): sequencing the most valuable type-strain genomes for metagenomic binning, comparative biology and taxonomic classification.</title>
        <authorList>
            <person name="Goeker M."/>
        </authorList>
    </citation>
    <scope>NUCLEOTIDE SEQUENCE</scope>
    <source>
        <strain evidence="1">DSM 21943</strain>
    </source>
</reference>
<name>A0ABS2SVL5_9BACI</name>
<dbReference type="EMBL" id="JAFBCV010000006">
    <property type="protein sequence ID" value="MBM7839051.1"/>
    <property type="molecule type" value="Genomic_DNA"/>
</dbReference>
<accession>A0ABS2SVL5</accession>
<organism evidence="1 2">
    <name type="scientific">Shouchella xiaoxiensis</name>
    <dbReference type="NCBI Taxonomy" id="766895"/>
    <lineage>
        <taxon>Bacteria</taxon>
        <taxon>Bacillati</taxon>
        <taxon>Bacillota</taxon>
        <taxon>Bacilli</taxon>
        <taxon>Bacillales</taxon>
        <taxon>Bacillaceae</taxon>
        <taxon>Shouchella</taxon>
    </lineage>
</organism>
<comment type="caution">
    <text evidence="1">The sequence shown here is derived from an EMBL/GenBank/DDBJ whole genome shotgun (WGS) entry which is preliminary data.</text>
</comment>
<proteinExistence type="predicted"/>
<protein>
    <submittedName>
        <fullName evidence="1">Uncharacterized protein</fullName>
    </submittedName>
</protein>
<evidence type="ECO:0000313" key="2">
    <source>
        <dbReference type="Proteomes" id="UP001179280"/>
    </source>
</evidence>
<gene>
    <name evidence="1" type="ORF">JOC54_002321</name>
</gene>
<evidence type="ECO:0000313" key="1">
    <source>
        <dbReference type="EMBL" id="MBM7839051.1"/>
    </source>
</evidence>
<dbReference type="RefSeq" id="WP_204466391.1">
    <property type="nucleotide sequence ID" value="NZ_JAFBCV010000006.1"/>
</dbReference>